<sequence length="345" mass="39635">MPDVATASTPRTPPRLQQRHHRKDSQTNPAVFGVNAQEIRSNRRSDRKIFRQSKLRGYTELRKSQLAAIRKSMNTLLGIDQDKDVVDIDAATEDEVEEFNEGTVTSPSLDPMRPFLENIKPNSWNNALCVLFTAHFEQEQGTEFTSEEIMTVEDMFMARLDRLTRVWRESRKFTGSELSEREKVAHKHARRNTRRLDLYNNRLEISYGNVKKRDGSIDPGWKATAEMIEELGPAGMSSDESEVDEETKKTTYKIRRRLWRAKACKERLLVVDSDRNITNAFGGARPGKQPRDRIRSTTATISKRGPKVGCPKNYYSREWVASLSSERMIKALAMKERKELGNVQA</sequence>
<reference evidence="3" key="1">
    <citation type="journal article" date="2014" name="Proc. Natl. Acad. Sci. U.S.A.">
        <title>Extensive sampling of basidiomycete genomes demonstrates inadequacy of the white-rot/brown-rot paradigm for wood decay fungi.</title>
        <authorList>
            <person name="Riley R."/>
            <person name="Salamov A.A."/>
            <person name="Brown D.W."/>
            <person name="Nagy L.G."/>
            <person name="Floudas D."/>
            <person name="Held B.W."/>
            <person name="Levasseur A."/>
            <person name="Lombard V."/>
            <person name="Morin E."/>
            <person name="Otillar R."/>
            <person name="Lindquist E.A."/>
            <person name="Sun H."/>
            <person name="LaButti K.M."/>
            <person name="Schmutz J."/>
            <person name="Jabbour D."/>
            <person name="Luo H."/>
            <person name="Baker S.E."/>
            <person name="Pisabarro A.G."/>
            <person name="Walton J.D."/>
            <person name="Blanchette R.A."/>
            <person name="Henrissat B."/>
            <person name="Martin F."/>
            <person name="Cullen D."/>
            <person name="Hibbett D.S."/>
            <person name="Grigoriev I.V."/>
        </authorList>
    </citation>
    <scope>NUCLEOTIDE SEQUENCE [LARGE SCALE GENOMIC DNA]</scope>
    <source>
        <strain evidence="3">CBS 339.88</strain>
    </source>
</reference>
<organism evidence="2 3">
    <name type="scientific">Galerina marginata (strain CBS 339.88)</name>
    <dbReference type="NCBI Taxonomy" id="685588"/>
    <lineage>
        <taxon>Eukaryota</taxon>
        <taxon>Fungi</taxon>
        <taxon>Dikarya</taxon>
        <taxon>Basidiomycota</taxon>
        <taxon>Agaricomycotina</taxon>
        <taxon>Agaricomycetes</taxon>
        <taxon>Agaricomycetidae</taxon>
        <taxon>Agaricales</taxon>
        <taxon>Agaricineae</taxon>
        <taxon>Strophariaceae</taxon>
        <taxon>Galerina</taxon>
    </lineage>
</organism>
<gene>
    <name evidence="2" type="ORF">GALMADRAFT_213521</name>
</gene>
<accession>A0A067SZ84</accession>
<dbReference type="Proteomes" id="UP000027222">
    <property type="component" value="Unassembled WGS sequence"/>
</dbReference>
<evidence type="ECO:0000256" key="1">
    <source>
        <dbReference type="SAM" id="MobiDB-lite"/>
    </source>
</evidence>
<dbReference type="HOGENOM" id="CLU_804206_0_0_1"/>
<evidence type="ECO:0000313" key="3">
    <source>
        <dbReference type="Proteomes" id="UP000027222"/>
    </source>
</evidence>
<dbReference type="OrthoDB" id="3224221at2759"/>
<evidence type="ECO:0000313" key="2">
    <source>
        <dbReference type="EMBL" id="KDR72073.1"/>
    </source>
</evidence>
<name>A0A067SZ84_GALM3</name>
<dbReference type="STRING" id="685588.A0A067SZ84"/>
<proteinExistence type="predicted"/>
<feature type="region of interest" description="Disordered" evidence="1">
    <location>
        <begin position="1"/>
        <end position="29"/>
    </location>
</feature>
<dbReference type="AlphaFoldDB" id="A0A067SZ84"/>
<keyword evidence="3" id="KW-1185">Reference proteome</keyword>
<protein>
    <submittedName>
        <fullName evidence="2">Uncharacterized protein</fullName>
    </submittedName>
</protein>
<feature type="compositionally biased region" description="Polar residues" evidence="1">
    <location>
        <begin position="1"/>
        <end position="10"/>
    </location>
</feature>
<dbReference type="EMBL" id="KL142390">
    <property type="protein sequence ID" value="KDR72073.1"/>
    <property type="molecule type" value="Genomic_DNA"/>
</dbReference>